<dbReference type="Gene3D" id="3.30.565.10">
    <property type="entry name" value="Histidine kinase-like ATPase, C-terminal domain"/>
    <property type="match status" value="1"/>
</dbReference>
<keyword evidence="8" id="KW-1185">Reference proteome</keyword>
<dbReference type="EMBL" id="FOEF01000001">
    <property type="protein sequence ID" value="SEO66233.1"/>
    <property type="molecule type" value="Genomic_DNA"/>
</dbReference>
<dbReference type="PANTHER" id="PTHR24421:SF63">
    <property type="entry name" value="SENSOR HISTIDINE KINASE DESK"/>
    <property type="match status" value="1"/>
</dbReference>
<dbReference type="InterPro" id="IPR011712">
    <property type="entry name" value="Sig_transdc_His_kin_sub3_dim/P"/>
</dbReference>
<feature type="transmembrane region" description="Helical" evidence="5">
    <location>
        <begin position="35"/>
        <end position="53"/>
    </location>
</feature>
<keyword evidence="5" id="KW-0472">Membrane</keyword>
<dbReference type="Proteomes" id="UP000198582">
    <property type="component" value="Unassembled WGS sequence"/>
</dbReference>
<dbReference type="SUPFAM" id="SSF55874">
    <property type="entry name" value="ATPase domain of HSP90 chaperone/DNA topoisomerase II/histidine kinase"/>
    <property type="match status" value="1"/>
</dbReference>
<keyword evidence="5" id="KW-0812">Transmembrane</keyword>
<name>A0A1H8RJT6_9PSEU</name>
<dbReference type="CDD" id="cd16917">
    <property type="entry name" value="HATPase_UhpB-NarQ-NarX-like"/>
    <property type="match status" value="1"/>
</dbReference>
<dbReference type="AlphaFoldDB" id="A0A1H8RJT6"/>
<reference evidence="7 8" key="1">
    <citation type="submission" date="2016-10" db="EMBL/GenBank/DDBJ databases">
        <authorList>
            <person name="de Groot N.N."/>
        </authorList>
    </citation>
    <scope>NUCLEOTIDE SEQUENCE [LARGE SCALE GENOMIC DNA]</scope>
    <source>
        <strain evidence="7 8">DSM 44993</strain>
    </source>
</reference>
<evidence type="ECO:0000256" key="2">
    <source>
        <dbReference type="ARBA" id="ARBA00022777"/>
    </source>
</evidence>
<feature type="region of interest" description="Disordered" evidence="4">
    <location>
        <begin position="371"/>
        <end position="394"/>
    </location>
</feature>
<dbReference type="PANTHER" id="PTHR24421">
    <property type="entry name" value="NITRATE/NITRITE SENSOR PROTEIN NARX-RELATED"/>
    <property type="match status" value="1"/>
</dbReference>
<dbReference type="GO" id="GO:0000155">
    <property type="term" value="F:phosphorelay sensor kinase activity"/>
    <property type="evidence" value="ECO:0007669"/>
    <property type="project" value="InterPro"/>
</dbReference>
<proteinExistence type="predicted"/>
<evidence type="ECO:0000313" key="7">
    <source>
        <dbReference type="EMBL" id="SEO66233.1"/>
    </source>
</evidence>
<dbReference type="OrthoDB" id="5241784at2"/>
<feature type="transmembrane region" description="Helical" evidence="5">
    <location>
        <begin position="166"/>
        <end position="186"/>
    </location>
</feature>
<keyword evidence="5" id="KW-1133">Transmembrane helix</keyword>
<sequence length="394" mass="41036">MTEQVIGMETLALRPSPVRGSGEETGAMARRSRTAVARTATILLIVLCVAYGVEPLFSSGAPRTGALWAALLGLAAFSAVLAHVIWSGTQLVAAGKPWSLVVAGILAVGLYLRFGPALVALPAIFCGAAVFTLSRVRAASLVVVVVGGSWLLLARSALPAGEIVDLIGRGLVVMVVIAVVGTVILLNGEVERSRGELARVAVLEERLRFARDVHDLLGHSLSVIALKGEVAARLTARDPERGAAEMDAVVDLARRSVDEVRTLVRGYRRQSLKAEVEGGVSVLTAAGVECRVDEVPAGLPDRIEPVFGWVVREAVTNILRHSEATRCGIGFHRAGGRISLVVTNNGVRESPADGLGNGLAGLAERLGAVGGTLESGPEPGGGFRLTASAPLEEK</sequence>
<dbReference type="STRING" id="394193.SAMN04489732_101810"/>
<dbReference type="Gene3D" id="1.20.5.1930">
    <property type="match status" value="1"/>
</dbReference>
<protein>
    <submittedName>
        <fullName evidence="7">Two-component system, NarL family, sensor histidine kinase DesK</fullName>
    </submittedName>
</protein>
<dbReference type="GO" id="GO:0046983">
    <property type="term" value="F:protein dimerization activity"/>
    <property type="evidence" value="ECO:0007669"/>
    <property type="project" value="InterPro"/>
</dbReference>
<evidence type="ECO:0000259" key="6">
    <source>
        <dbReference type="Pfam" id="PF07730"/>
    </source>
</evidence>
<evidence type="ECO:0000313" key="8">
    <source>
        <dbReference type="Proteomes" id="UP000198582"/>
    </source>
</evidence>
<keyword evidence="3" id="KW-0902">Two-component regulatory system</keyword>
<organism evidence="7 8">
    <name type="scientific">Amycolatopsis saalfeldensis</name>
    <dbReference type="NCBI Taxonomy" id="394193"/>
    <lineage>
        <taxon>Bacteria</taxon>
        <taxon>Bacillati</taxon>
        <taxon>Actinomycetota</taxon>
        <taxon>Actinomycetes</taxon>
        <taxon>Pseudonocardiales</taxon>
        <taxon>Pseudonocardiaceae</taxon>
        <taxon>Amycolatopsis</taxon>
    </lineage>
</organism>
<keyword evidence="2 7" id="KW-0418">Kinase</keyword>
<evidence type="ECO:0000256" key="5">
    <source>
        <dbReference type="SAM" id="Phobius"/>
    </source>
</evidence>
<dbReference type="RefSeq" id="WP_143086114.1">
    <property type="nucleotide sequence ID" value="NZ_FOEF01000001.1"/>
</dbReference>
<dbReference type="Pfam" id="PF07730">
    <property type="entry name" value="HisKA_3"/>
    <property type="match status" value="1"/>
</dbReference>
<feature type="transmembrane region" description="Helical" evidence="5">
    <location>
        <begin position="65"/>
        <end position="86"/>
    </location>
</feature>
<feature type="transmembrane region" description="Helical" evidence="5">
    <location>
        <begin position="98"/>
        <end position="131"/>
    </location>
</feature>
<dbReference type="GO" id="GO:0016020">
    <property type="term" value="C:membrane"/>
    <property type="evidence" value="ECO:0007669"/>
    <property type="project" value="InterPro"/>
</dbReference>
<evidence type="ECO:0000256" key="1">
    <source>
        <dbReference type="ARBA" id="ARBA00022679"/>
    </source>
</evidence>
<evidence type="ECO:0000256" key="4">
    <source>
        <dbReference type="SAM" id="MobiDB-lite"/>
    </source>
</evidence>
<evidence type="ECO:0000256" key="3">
    <source>
        <dbReference type="ARBA" id="ARBA00023012"/>
    </source>
</evidence>
<keyword evidence="1" id="KW-0808">Transferase</keyword>
<dbReference type="InterPro" id="IPR050482">
    <property type="entry name" value="Sensor_HK_TwoCompSys"/>
</dbReference>
<dbReference type="InterPro" id="IPR036890">
    <property type="entry name" value="HATPase_C_sf"/>
</dbReference>
<accession>A0A1H8RJT6</accession>
<gene>
    <name evidence="7" type="ORF">SAMN04489732_101810</name>
</gene>
<feature type="transmembrane region" description="Helical" evidence="5">
    <location>
        <begin position="137"/>
        <end position="154"/>
    </location>
</feature>
<feature type="domain" description="Signal transduction histidine kinase subgroup 3 dimerisation and phosphoacceptor" evidence="6">
    <location>
        <begin position="205"/>
        <end position="271"/>
    </location>
</feature>